<evidence type="ECO:0000313" key="3">
    <source>
        <dbReference type="EMBL" id="MFA9477719.1"/>
    </source>
</evidence>
<name>A0ABV4U4G2_9BACT</name>
<dbReference type="EMBL" id="JBGUBD010000003">
    <property type="protein sequence ID" value="MFA9477719.1"/>
    <property type="molecule type" value="Genomic_DNA"/>
</dbReference>
<dbReference type="Gene3D" id="3.40.630.10">
    <property type="entry name" value="Zn peptidases"/>
    <property type="match status" value="1"/>
</dbReference>
<accession>A0ABV4U4G2</accession>
<dbReference type="PANTHER" id="PTHR12147">
    <property type="entry name" value="METALLOPEPTIDASE M28 FAMILY MEMBER"/>
    <property type="match status" value="1"/>
</dbReference>
<dbReference type="SUPFAM" id="SSF53187">
    <property type="entry name" value="Zn-dependent exopeptidases"/>
    <property type="match status" value="1"/>
</dbReference>
<dbReference type="InterPro" id="IPR007484">
    <property type="entry name" value="Peptidase_M28"/>
</dbReference>
<dbReference type="Proteomes" id="UP001575105">
    <property type="component" value="Unassembled WGS sequence"/>
</dbReference>
<feature type="domain" description="Peptidase M28" evidence="2">
    <location>
        <begin position="119"/>
        <end position="335"/>
    </location>
</feature>
<reference evidence="3 4" key="1">
    <citation type="submission" date="2024-08" db="EMBL/GenBank/DDBJ databases">
        <title>Whole-genome sequencing of halo(alkali)philic microorganisms from hypersaline lakes.</title>
        <authorList>
            <person name="Sorokin D.Y."/>
            <person name="Merkel A.Y."/>
            <person name="Messina E."/>
            <person name="Yakimov M."/>
        </authorList>
    </citation>
    <scope>NUCLEOTIDE SEQUENCE [LARGE SCALE GENOMIC DNA]</scope>
    <source>
        <strain evidence="3 4">AB-hyl4</strain>
    </source>
</reference>
<dbReference type="InterPro" id="IPR045175">
    <property type="entry name" value="M28_fam"/>
</dbReference>
<sequence>MDQSGEQVQRGRWFKLVSRGAMVRLLVLAAILAGAGVYMMWMPGQSHRGPLPELTTEQAELRDRLAEHVRALAEGIGERNMNAEGSLAEAAAYVSDAFREVGYTPERHTYSVDGESVENIIAEVPGTDTPERIVVVAAHYDTVPGSPGANDNASGVAALIELARHFQDRPQPVTLRFISFVNEEPPFFQTEDMGSYQYARDMARRGDDIIAMMSMDGIGYYDESASSQQYPVGAIGWVYPSEGDFLAFVGRTRDAGLVREAVGAFRASAAFPSQGAALPGAIAGVGWSDHWAFWQHGYPGFMVTDTLPFRDPHYHGPGDTAERLDYNRMARVVTGLAGVVEAMARR</sequence>
<dbReference type="PANTHER" id="PTHR12147:SF26">
    <property type="entry name" value="PEPTIDASE M28 DOMAIN-CONTAINING PROTEIN"/>
    <property type="match status" value="1"/>
</dbReference>
<gene>
    <name evidence="3" type="ORF">ACERK3_05355</name>
</gene>
<comment type="caution">
    <text evidence="3">The sequence shown here is derived from an EMBL/GenBank/DDBJ whole genome shotgun (WGS) entry which is preliminary data.</text>
</comment>
<protein>
    <submittedName>
        <fullName evidence="3">M28 family peptidase</fullName>
    </submittedName>
</protein>
<keyword evidence="4" id="KW-1185">Reference proteome</keyword>
<evidence type="ECO:0000259" key="2">
    <source>
        <dbReference type="Pfam" id="PF04389"/>
    </source>
</evidence>
<evidence type="ECO:0000313" key="4">
    <source>
        <dbReference type="Proteomes" id="UP001575105"/>
    </source>
</evidence>
<feature type="transmembrane region" description="Helical" evidence="1">
    <location>
        <begin position="21"/>
        <end position="41"/>
    </location>
</feature>
<keyword evidence="1" id="KW-0812">Transmembrane</keyword>
<evidence type="ECO:0000256" key="1">
    <source>
        <dbReference type="SAM" id="Phobius"/>
    </source>
</evidence>
<keyword evidence="1" id="KW-0472">Membrane</keyword>
<proteinExistence type="predicted"/>
<dbReference type="Pfam" id="PF04389">
    <property type="entry name" value="Peptidase_M28"/>
    <property type="match status" value="1"/>
</dbReference>
<organism evidence="3 4">
    <name type="scientific">Natronomicrosphaera hydrolytica</name>
    <dbReference type="NCBI Taxonomy" id="3242702"/>
    <lineage>
        <taxon>Bacteria</taxon>
        <taxon>Pseudomonadati</taxon>
        <taxon>Planctomycetota</taxon>
        <taxon>Phycisphaerae</taxon>
        <taxon>Phycisphaerales</taxon>
        <taxon>Phycisphaeraceae</taxon>
        <taxon>Natronomicrosphaera</taxon>
    </lineage>
</organism>
<keyword evidence="1" id="KW-1133">Transmembrane helix</keyword>
<dbReference type="RefSeq" id="WP_425344645.1">
    <property type="nucleotide sequence ID" value="NZ_JBGUBD010000003.1"/>
</dbReference>